<sequence>MLIRCIRIGRRQLQSHGGGGGGAGGPPVCGRTRAADSQAMNAPRFTAPYSR</sequence>
<proteinExistence type="predicted"/>
<evidence type="ECO:0000256" key="1">
    <source>
        <dbReference type="SAM" id="MobiDB-lite"/>
    </source>
</evidence>
<reference evidence="2 3" key="1">
    <citation type="submission" date="2007-02" db="EMBL/GenBank/DDBJ databases">
        <authorList>
            <person name="DeShazer D."/>
            <person name="Woods D.E."/>
            <person name="Nierman W.C."/>
        </authorList>
    </citation>
    <scope>NUCLEOTIDE SEQUENCE [LARGE SCALE GENOMIC DNA]</scope>
    <source>
        <strain evidence="2 3">1106a</strain>
    </source>
</reference>
<organism evidence="2 3">
    <name type="scientific">Burkholderia pseudomallei (strain 1106a)</name>
    <dbReference type="NCBI Taxonomy" id="357348"/>
    <lineage>
        <taxon>Bacteria</taxon>
        <taxon>Pseudomonadati</taxon>
        <taxon>Pseudomonadota</taxon>
        <taxon>Betaproteobacteria</taxon>
        <taxon>Burkholderiales</taxon>
        <taxon>Burkholderiaceae</taxon>
        <taxon>Burkholderia</taxon>
        <taxon>pseudomallei group</taxon>
    </lineage>
</organism>
<gene>
    <name evidence="2" type="ordered locus">BURPS1106A_0077</name>
</gene>
<dbReference type="KEGG" id="bpl:BURPS1106A_0077"/>
<dbReference type="EMBL" id="CP000572">
    <property type="protein sequence ID" value="ABN89862.1"/>
    <property type="molecule type" value="Genomic_DNA"/>
</dbReference>
<dbReference type="AlphaFoldDB" id="A3NPU1"/>
<evidence type="ECO:0000313" key="3">
    <source>
        <dbReference type="Proteomes" id="UP000006738"/>
    </source>
</evidence>
<feature type="region of interest" description="Disordered" evidence="1">
    <location>
        <begin position="13"/>
        <end position="51"/>
    </location>
</feature>
<name>A3NPU1_BURP0</name>
<evidence type="ECO:0000313" key="2">
    <source>
        <dbReference type="EMBL" id="ABN89862.1"/>
    </source>
</evidence>
<dbReference type="Proteomes" id="UP000006738">
    <property type="component" value="Chromosome I"/>
</dbReference>
<protein>
    <submittedName>
        <fullName evidence="2">Uncharacterized protein</fullName>
    </submittedName>
</protein>
<dbReference type="HOGENOM" id="CLU_3096545_0_0_4"/>
<feature type="compositionally biased region" description="Gly residues" evidence="1">
    <location>
        <begin position="16"/>
        <end position="27"/>
    </location>
</feature>
<accession>A3NPU1</accession>